<gene>
    <name evidence="1" type="ORF">V6N11_043830</name>
</gene>
<reference evidence="1 2" key="1">
    <citation type="journal article" date="2024" name="G3 (Bethesda)">
        <title>Genome assembly of Hibiscus sabdariffa L. provides insights into metabolisms of medicinal natural products.</title>
        <authorList>
            <person name="Kim T."/>
        </authorList>
    </citation>
    <scope>NUCLEOTIDE SEQUENCE [LARGE SCALE GENOMIC DNA]</scope>
    <source>
        <strain evidence="1">TK-2024</strain>
        <tissue evidence="1">Old leaves</tissue>
    </source>
</reference>
<proteinExistence type="predicted"/>
<evidence type="ECO:0008006" key="3">
    <source>
        <dbReference type="Google" id="ProtNLM"/>
    </source>
</evidence>
<dbReference type="Proteomes" id="UP001396334">
    <property type="component" value="Unassembled WGS sequence"/>
</dbReference>
<dbReference type="PANTHER" id="PTHR33070">
    <property type="entry name" value="OS06G0725500 PROTEIN"/>
    <property type="match status" value="1"/>
</dbReference>
<name>A0ABR2RDD6_9ROSI</name>
<protein>
    <recommendedName>
        <fullName evidence="3">DUF241 domain protein</fullName>
    </recommendedName>
</protein>
<comment type="caution">
    <text evidence="1">The sequence shown here is derived from an EMBL/GenBank/DDBJ whole genome shotgun (WGS) entry which is preliminary data.</text>
</comment>
<keyword evidence="2" id="KW-1185">Reference proteome</keyword>
<sequence length="295" mass="32936">MAAFSSMSTKKYSVRSFSFPARSHPSTLRLEEELSKRRCCWQGASSSNAETLCTGLFGLAELYICIEDLLNLPLTRQALAQHHNEEWGNALLDCSLKHLDLCANTRDAVLSMKQSARDLQSALRRSKAGELSIKSNISGYITSRKTMKKGIANSLASLKQMDDMFREFPQLEQDSHLSAVAAVLREASVITASIFHTFLSFLSPSMLKPKPSKWSLVSKLVRKGSAEQKMNELDRVDAAVSNLQLQGWEEEQKILCALLNLECLDAVLESFEEGLECLFRSLLHARVSFLNILSN</sequence>
<organism evidence="1 2">
    <name type="scientific">Hibiscus sabdariffa</name>
    <name type="common">roselle</name>
    <dbReference type="NCBI Taxonomy" id="183260"/>
    <lineage>
        <taxon>Eukaryota</taxon>
        <taxon>Viridiplantae</taxon>
        <taxon>Streptophyta</taxon>
        <taxon>Embryophyta</taxon>
        <taxon>Tracheophyta</taxon>
        <taxon>Spermatophyta</taxon>
        <taxon>Magnoliopsida</taxon>
        <taxon>eudicotyledons</taxon>
        <taxon>Gunneridae</taxon>
        <taxon>Pentapetalae</taxon>
        <taxon>rosids</taxon>
        <taxon>malvids</taxon>
        <taxon>Malvales</taxon>
        <taxon>Malvaceae</taxon>
        <taxon>Malvoideae</taxon>
        <taxon>Hibiscus</taxon>
    </lineage>
</organism>
<dbReference type="PANTHER" id="PTHR33070:SF116">
    <property type="entry name" value="DUF241 DOMAIN PROTEIN"/>
    <property type="match status" value="1"/>
</dbReference>
<dbReference type="Pfam" id="PF03087">
    <property type="entry name" value="BPS1"/>
    <property type="match status" value="1"/>
</dbReference>
<dbReference type="EMBL" id="JBBPBN010000023">
    <property type="protein sequence ID" value="KAK9010968.1"/>
    <property type="molecule type" value="Genomic_DNA"/>
</dbReference>
<evidence type="ECO:0000313" key="2">
    <source>
        <dbReference type="Proteomes" id="UP001396334"/>
    </source>
</evidence>
<dbReference type="InterPro" id="IPR004320">
    <property type="entry name" value="BPS1_pln"/>
</dbReference>
<accession>A0ABR2RDD6</accession>
<evidence type="ECO:0000313" key="1">
    <source>
        <dbReference type="EMBL" id="KAK9010968.1"/>
    </source>
</evidence>